<dbReference type="EMBL" id="KN838807">
    <property type="protein sequence ID" value="KIJ94145.1"/>
    <property type="molecule type" value="Genomic_DNA"/>
</dbReference>
<protein>
    <submittedName>
        <fullName evidence="1">Unplaced genomic scaffold K443scaffold_272, whole genome shotgun sequence</fullName>
    </submittedName>
</protein>
<keyword evidence="2" id="KW-1185">Reference proteome</keyword>
<dbReference type="AlphaFoldDB" id="A0A0C9WRP3"/>
<name>A0A0C9WRP3_9AGAR</name>
<evidence type="ECO:0000313" key="1">
    <source>
        <dbReference type="EMBL" id="KIJ94145.1"/>
    </source>
</evidence>
<proteinExistence type="predicted"/>
<dbReference type="Proteomes" id="UP000054477">
    <property type="component" value="Unassembled WGS sequence"/>
</dbReference>
<accession>A0A0C9WRP3</accession>
<dbReference type="HOGENOM" id="CLU_2292152_0_0_1"/>
<reference evidence="2" key="2">
    <citation type="submission" date="2015-01" db="EMBL/GenBank/DDBJ databases">
        <title>Evolutionary Origins and Diversification of the Mycorrhizal Mutualists.</title>
        <authorList>
            <consortium name="DOE Joint Genome Institute"/>
            <consortium name="Mycorrhizal Genomics Consortium"/>
            <person name="Kohler A."/>
            <person name="Kuo A."/>
            <person name="Nagy L.G."/>
            <person name="Floudas D."/>
            <person name="Copeland A."/>
            <person name="Barry K.W."/>
            <person name="Cichocki N."/>
            <person name="Veneault-Fourrey C."/>
            <person name="LaButti K."/>
            <person name="Lindquist E.A."/>
            <person name="Lipzen A."/>
            <person name="Lundell T."/>
            <person name="Morin E."/>
            <person name="Murat C."/>
            <person name="Riley R."/>
            <person name="Ohm R."/>
            <person name="Sun H."/>
            <person name="Tunlid A."/>
            <person name="Henrissat B."/>
            <person name="Grigoriev I.V."/>
            <person name="Hibbett D.S."/>
            <person name="Martin F."/>
        </authorList>
    </citation>
    <scope>NUCLEOTIDE SEQUENCE [LARGE SCALE GENOMIC DNA]</scope>
    <source>
        <strain evidence="2">LaAM-08-1</strain>
    </source>
</reference>
<sequence length="101" mass="11565">MVSDKDQISVPADTTDGAKLVRKAGVMILMIWRSKRAFSTKFRSICNKRAAIVSSPVPIQVNVFKILLLPVGEARREICHLRRQRCKTFGKEVRYLPPYDF</sequence>
<gene>
    <name evidence="1" type="ORF">K443DRAFT_368894</name>
</gene>
<evidence type="ECO:0000313" key="2">
    <source>
        <dbReference type="Proteomes" id="UP000054477"/>
    </source>
</evidence>
<reference evidence="1 2" key="1">
    <citation type="submission" date="2014-04" db="EMBL/GenBank/DDBJ databases">
        <authorList>
            <consortium name="DOE Joint Genome Institute"/>
            <person name="Kuo A."/>
            <person name="Kohler A."/>
            <person name="Nagy L.G."/>
            <person name="Floudas D."/>
            <person name="Copeland A."/>
            <person name="Barry K.W."/>
            <person name="Cichocki N."/>
            <person name="Veneault-Fourrey C."/>
            <person name="LaButti K."/>
            <person name="Lindquist E.A."/>
            <person name="Lipzen A."/>
            <person name="Lundell T."/>
            <person name="Morin E."/>
            <person name="Murat C."/>
            <person name="Sun H."/>
            <person name="Tunlid A."/>
            <person name="Henrissat B."/>
            <person name="Grigoriev I.V."/>
            <person name="Hibbett D.S."/>
            <person name="Martin F."/>
            <person name="Nordberg H.P."/>
            <person name="Cantor M.N."/>
            <person name="Hua S.X."/>
        </authorList>
    </citation>
    <scope>NUCLEOTIDE SEQUENCE [LARGE SCALE GENOMIC DNA]</scope>
    <source>
        <strain evidence="1 2">LaAM-08-1</strain>
    </source>
</reference>
<organism evidence="1 2">
    <name type="scientific">Laccaria amethystina LaAM-08-1</name>
    <dbReference type="NCBI Taxonomy" id="1095629"/>
    <lineage>
        <taxon>Eukaryota</taxon>
        <taxon>Fungi</taxon>
        <taxon>Dikarya</taxon>
        <taxon>Basidiomycota</taxon>
        <taxon>Agaricomycotina</taxon>
        <taxon>Agaricomycetes</taxon>
        <taxon>Agaricomycetidae</taxon>
        <taxon>Agaricales</taxon>
        <taxon>Agaricineae</taxon>
        <taxon>Hydnangiaceae</taxon>
        <taxon>Laccaria</taxon>
    </lineage>
</organism>